<dbReference type="GO" id="GO:0003941">
    <property type="term" value="F:L-serine ammonia-lyase activity"/>
    <property type="evidence" value="ECO:0007669"/>
    <property type="project" value="TreeGrafter"/>
</dbReference>
<dbReference type="EMBL" id="DSJL01000011">
    <property type="protein sequence ID" value="HEF65359.1"/>
    <property type="molecule type" value="Genomic_DNA"/>
</dbReference>
<dbReference type="GO" id="GO:0009097">
    <property type="term" value="P:isoleucine biosynthetic process"/>
    <property type="evidence" value="ECO:0007669"/>
    <property type="project" value="TreeGrafter"/>
</dbReference>
<evidence type="ECO:0000256" key="3">
    <source>
        <dbReference type="ARBA" id="ARBA00022898"/>
    </source>
</evidence>
<comment type="similarity">
    <text evidence="2">Belongs to the serine/threonine dehydratase family.</text>
</comment>
<dbReference type="FunFam" id="3.40.50.1100:FF:000005">
    <property type="entry name" value="Threonine dehydratase catabolic"/>
    <property type="match status" value="1"/>
</dbReference>
<reference evidence="6" key="1">
    <citation type="journal article" date="2020" name="mSystems">
        <title>Genome- and Community-Level Interaction Insights into Carbon Utilization and Element Cycling Functions of Hydrothermarchaeota in Hydrothermal Sediment.</title>
        <authorList>
            <person name="Zhou Z."/>
            <person name="Liu Y."/>
            <person name="Xu W."/>
            <person name="Pan J."/>
            <person name="Luo Z.H."/>
            <person name="Li M."/>
        </authorList>
    </citation>
    <scope>NUCLEOTIDE SEQUENCE [LARGE SCALE GENOMIC DNA]</scope>
    <source>
        <strain evidence="6">SpSt-222</strain>
    </source>
</reference>
<evidence type="ECO:0000256" key="1">
    <source>
        <dbReference type="ARBA" id="ARBA00001933"/>
    </source>
</evidence>
<dbReference type="InterPro" id="IPR050147">
    <property type="entry name" value="Ser/Thr_Dehydratase"/>
</dbReference>
<dbReference type="AlphaFoldDB" id="A0A7C1JN44"/>
<evidence type="ECO:0000259" key="5">
    <source>
        <dbReference type="Pfam" id="PF00291"/>
    </source>
</evidence>
<evidence type="ECO:0000256" key="2">
    <source>
        <dbReference type="ARBA" id="ARBA00010869"/>
    </source>
</evidence>
<dbReference type="Pfam" id="PF00291">
    <property type="entry name" value="PALP"/>
    <property type="match status" value="1"/>
</dbReference>
<comment type="cofactor">
    <cofactor evidence="1">
        <name>pyridoxal 5'-phosphate</name>
        <dbReference type="ChEBI" id="CHEBI:597326"/>
    </cofactor>
</comment>
<dbReference type="GO" id="GO:0004794">
    <property type="term" value="F:threonine deaminase activity"/>
    <property type="evidence" value="ECO:0007669"/>
    <property type="project" value="TreeGrafter"/>
</dbReference>
<protein>
    <submittedName>
        <fullName evidence="6">Threonine/serine dehydratase</fullName>
    </submittedName>
</protein>
<dbReference type="PANTHER" id="PTHR48078:SF7">
    <property type="entry name" value="BLL6502 PROTEIN"/>
    <property type="match status" value="1"/>
</dbReference>
<evidence type="ECO:0000313" key="6">
    <source>
        <dbReference type="EMBL" id="HEF65359.1"/>
    </source>
</evidence>
<dbReference type="PANTHER" id="PTHR48078">
    <property type="entry name" value="THREONINE DEHYDRATASE, MITOCHONDRIAL-RELATED"/>
    <property type="match status" value="1"/>
</dbReference>
<dbReference type="GO" id="GO:0006567">
    <property type="term" value="P:L-threonine catabolic process"/>
    <property type="evidence" value="ECO:0007669"/>
    <property type="project" value="TreeGrafter"/>
</dbReference>
<comment type="caution">
    <text evidence="6">The sequence shown here is derived from an EMBL/GenBank/DDBJ whole genome shotgun (WGS) entry which is preliminary data.</text>
</comment>
<dbReference type="SUPFAM" id="SSF53686">
    <property type="entry name" value="Tryptophan synthase beta subunit-like PLP-dependent enzymes"/>
    <property type="match status" value="1"/>
</dbReference>
<proteinExistence type="inferred from homology"/>
<keyword evidence="4" id="KW-0456">Lyase</keyword>
<name>A0A7C1JN44_THERO</name>
<dbReference type="Gene3D" id="3.40.50.1100">
    <property type="match status" value="2"/>
</dbReference>
<dbReference type="InterPro" id="IPR001926">
    <property type="entry name" value="TrpB-like_PALP"/>
</dbReference>
<dbReference type="GO" id="GO:0006565">
    <property type="term" value="P:L-serine catabolic process"/>
    <property type="evidence" value="ECO:0007669"/>
    <property type="project" value="TreeGrafter"/>
</dbReference>
<organism evidence="6">
    <name type="scientific">Thermomicrobium roseum</name>
    <dbReference type="NCBI Taxonomy" id="500"/>
    <lineage>
        <taxon>Bacteria</taxon>
        <taxon>Pseudomonadati</taxon>
        <taxon>Thermomicrobiota</taxon>
        <taxon>Thermomicrobia</taxon>
        <taxon>Thermomicrobiales</taxon>
        <taxon>Thermomicrobiaceae</taxon>
        <taxon>Thermomicrobium</taxon>
    </lineage>
</organism>
<feature type="domain" description="Tryptophan synthase beta chain-like PALP" evidence="5">
    <location>
        <begin position="45"/>
        <end position="328"/>
    </location>
</feature>
<accession>A0A7C1JN44</accession>
<gene>
    <name evidence="6" type="ORF">ENP47_07160</name>
</gene>
<dbReference type="CDD" id="cd01562">
    <property type="entry name" value="Thr-dehyd"/>
    <property type="match status" value="1"/>
</dbReference>
<dbReference type="InterPro" id="IPR036052">
    <property type="entry name" value="TrpB-like_PALP_sf"/>
</dbReference>
<sequence>MVHGVRSGEARDRQVREAGEGRRLEPPTFRDILRARAVVHRYLPATPLLPAPLLSERLGCQIYLKCEQMQPIGAFKVRGGVYLMSRLSEEERARGVVTASTGNHGQSIAYAARLFGVRAIIYAPEGANPLKVAAMRRLGAEVVLTGRDFDEARLACEAHAAAEGLRYIHSANEPDLIAGVGTYALEIIEALPDVEVVIVPIGAGSGVCGTGIVMKTVDPGIRVIGVQAAGMPVVYESWRQGKLLELRDGYTFAEGIATRVAFELPLRIIRERVDDIVLVSDEEIARSMVELLEAGRVVAEGAGAAALAAAYRLRDQLRGKNVVLVVSGGNVTLETLRWAFDVFTASNSEVSE</sequence>
<evidence type="ECO:0000256" key="4">
    <source>
        <dbReference type="ARBA" id="ARBA00023239"/>
    </source>
</evidence>
<keyword evidence="3" id="KW-0663">Pyridoxal phosphate</keyword>